<sequence length="356" mass="37049">MRLRFVLSWVLAPLLVISVALAGGYWVSGRVGDTRSSLTSAVDSLPADTLVAGFTDWANIRERLDVGDASTAAGRATLNDDAALRDLSTRSVIGRFVEEMHSLFGWSVADLEWEVFGQAADGAAMVGRFDSSVSLSDVRGALRKLGYQQDGRVWNASESTPTTGDLSSALASIAIVPGKHLVVAADRPTYVMTVLQTIDRDEPSLLSVSPAAKVAQALAGSDAALIQSGPFACSGASLEKQSADVQAQASAAIARAGQLADFAFAGRGLTDLSTNKQQLKFAMGFDSPSQAAAQLTTRKALARGAFIGGSGRVEDSLQLTGSRVDGSTATLQFDHDPVTASYMGGLGPVLFASCPS</sequence>
<comment type="caution">
    <text evidence="1">The sequence shown here is derived from an EMBL/GenBank/DDBJ whole genome shotgun (WGS) entry which is preliminary data.</text>
</comment>
<proteinExistence type="predicted"/>
<evidence type="ECO:0000313" key="2">
    <source>
        <dbReference type="Proteomes" id="UP001257739"/>
    </source>
</evidence>
<accession>A0ABU1UL61</accession>
<dbReference type="EMBL" id="JAVDWH010000001">
    <property type="protein sequence ID" value="MDR7085913.1"/>
    <property type="molecule type" value="Genomic_DNA"/>
</dbReference>
<gene>
    <name evidence="1" type="ORF">J2X11_000752</name>
</gene>
<evidence type="ECO:0008006" key="3">
    <source>
        <dbReference type="Google" id="ProtNLM"/>
    </source>
</evidence>
<evidence type="ECO:0000313" key="1">
    <source>
        <dbReference type="EMBL" id="MDR7085913.1"/>
    </source>
</evidence>
<dbReference type="RefSeq" id="WP_309966937.1">
    <property type="nucleotide sequence ID" value="NZ_JAVDWH010000001.1"/>
</dbReference>
<keyword evidence="2" id="KW-1185">Reference proteome</keyword>
<reference evidence="1 2" key="1">
    <citation type="submission" date="2023-07" db="EMBL/GenBank/DDBJ databases">
        <title>Sorghum-associated microbial communities from plants grown in Nebraska, USA.</title>
        <authorList>
            <person name="Schachtman D."/>
        </authorList>
    </citation>
    <scope>NUCLEOTIDE SEQUENCE [LARGE SCALE GENOMIC DNA]</scope>
    <source>
        <strain evidence="1 2">BE248</strain>
    </source>
</reference>
<name>A0ABU1UL61_9ACTN</name>
<protein>
    <recommendedName>
        <fullName evidence="3">DUF3352 domain-containing protein</fullName>
    </recommendedName>
</protein>
<organism evidence="1 2">
    <name type="scientific">Aeromicrobium panaciterrae</name>
    <dbReference type="NCBI Taxonomy" id="363861"/>
    <lineage>
        <taxon>Bacteria</taxon>
        <taxon>Bacillati</taxon>
        <taxon>Actinomycetota</taxon>
        <taxon>Actinomycetes</taxon>
        <taxon>Propionibacteriales</taxon>
        <taxon>Nocardioidaceae</taxon>
        <taxon>Aeromicrobium</taxon>
    </lineage>
</organism>
<dbReference type="Proteomes" id="UP001257739">
    <property type="component" value="Unassembled WGS sequence"/>
</dbReference>